<dbReference type="EMBL" id="BT134626">
    <property type="protein sequence ID" value="AFK34421.1"/>
    <property type="molecule type" value="mRNA"/>
</dbReference>
<proteinExistence type="evidence at transcript level"/>
<protein>
    <submittedName>
        <fullName evidence="2">Uncharacterized protein</fullName>
    </submittedName>
</protein>
<accession>I3S2C9</accession>
<name>I3S2C9_LOTJA</name>
<feature type="signal peptide" evidence="1">
    <location>
        <begin position="1"/>
        <end position="29"/>
    </location>
</feature>
<feature type="chain" id="PRO_5044297524" evidence="1">
    <location>
        <begin position="30"/>
        <end position="86"/>
    </location>
</feature>
<organism evidence="2">
    <name type="scientific">Lotus japonicus</name>
    <name type="common">Lotus corniculatus var. japonicus</name>
    <dbReference type="NCBI Taxonomy" id="34305"/>
    <lineage>
        <taxon>Eukaryota</taxon>
        <taxon>Viridiplantae</taxon>
        <taxon>Streptophyta</taxon>
        <taxon>Embryophyta</taxon>
        <taxon>Tracheophyta</taxon>
        <taxon>Spermatophyta</taxon>
        <taxon>Magnoliopsida</taxon>
        <taxon>eudicotyledons</taxon>
        <taxon>Gunneridae</taxon>
        <taxon>Pentapetalae</taxon>
        <taxon>rosids</taxon>
        <taxon>fabids</taxon>
        <taxon>Fabales</taxon>
        <taxon>Fabaceae</taxon>
        <taxon>Papilionoideae</taxon>
        <taxon>50 kb inversion clade</taxon>
        <taxon>NPAAA clade</taxon>
        <taxon>Hologalegina</taxon>
        <taxon>robinioid clade</taxon>
        <taxon>Loteae</taxon>
        <taxon>Lotus</taxon>
    </lineage>
</organism>
<dbReference type="AlphaFoldDB" id="I3S2C9"/>
<keyword evidence="1" id="KW-0732">Signal</keyword>
<evidence type="ECO:0000256" key="1">
    <source>
        <dbReference type="SAM" id="SignalP"/>
    </source>
</evidence>
<reference evidence="2" key="1">
    <citation type="submission" date="2012-05" db="EMBL/GenBank/DDBJ databases">
        <authorList>
            <person name="Krishnakumar V."/>
            <person name="Cheung F."/>
            <person name="Xiao Y."/>
            <person name="Chan A."/>
            <person name="Moskal W.A."/>
            <person name="Town C.D."/>
        </authorList>
    </citation>
    <scope>NUCLEOTIDE SEQUENCE</scope>
</reference>
<evidence type="ECO:0000313" key="2">
    <source>
        <dbReference type="EMBL" id="AFK34421.1"/>
    </source>
</evidence>
<sequence length="86" mass="9911">MHLLSELLAVVAASFPIWLLSNLLPQTLGFTTACFPAKPLRRIMRTSIPRKRRMLPRETETTIKNTSLKMSRIPTQMNKEIFKKLS</sequence>